<dbReference type="Gene3D" id="3.40.630.30">
    <property type="match status" value="1"/>
</dbReference>
<comment type="caution">
    <text evidence="4">The sequence shown here is derived from an EMBL/GenBank/DDBJ whole genome shotgun (WGS) entry which is preliminary data.</text>
</comment>
<evidence type="ECO:0000313" key="5">
    <source>
        <dbReference type="Proteomes" id="UP000075666"/>
    </source>
</evidence>
<dbReference type="OrthoDB" id="2973116at2"/>
<dbReference type="GeneID" id="62499253"/>
<dbReference type="EMBL" id="LQYN01000019">
    <property type="protein sequence ID" value="KYD09971.1"/>
    <property type="molecule type" value="Genomic_DNA"/>
</dbReference>
<evidence type="ECO:0000256" key="2">
    <source>
        <dbReference type="ARBA" id="ARBA00022679"/>
    </source>
</evidence>
<accession>A0A150LC97</accession>
<proteinExistence type="predicted"/>
<name>A0A150LC97_9BACI</name>
<dbReference type="AlphaFoldDB" id="A0A150LC97"/>
<dbReference type="SUPFAM" id="SSF55729">
    <property type="entry name" value="Acyl-CoA N-acyltransferases (Nat)"/>
    <property type="match status" value="1"/>
</dbReference>
<dbReference type="InterPro" id="IPR016181">
    <property type="entry name" value="Acyl_CoA_acyltransferase"/>
</dbReference>
<dbReference type="PATRIC" id="fig|46224.3.peg.1435"/>
<organism evidence="4 5">
    <name type="scientific">Heyndrickxia sporothermodurans</name>
    <dbReference type="NCBI Taxonomy" id="46224"/>
    <lineage>
        <taxon>Bacteria</taxon>
        <taxon>Bacillati</taxon>
        <taxon>Bacillota</taxon>
        <taxon>Bacilli</taxon>
        <taxon>Bacillales</taxon>
        <taxon>Bacillaceae</taxon>
        <taxon>Heyndrickxia</taxon>
    </lineage>
</organism>
<dbReference type="STRING" id="46224.B4102_2384"/>
<keyword evidence="5" id="KW-1185">Reference proteome</keyword>
<dbReference type="GO" id="GO:0016746">
    <property type="term" value="F:acyltransferase activity"/>
    <property type="evidence" value="ECO:0007669"/>
    <property type="project" value="UniProtKB-KW"/>
</dbReference>
<reference evidence="4 5" key="1">
    <citation type="submission" date="2016-01" db="EMBL/GenBank/DDBJ databases">
        <title>Genome Sequences of Twelve Sporeforming Bacillus Species Isolated from Foods.</title>
        <authorList>
            <person name="Berendsen E.M."/>
            <person name="Wells-Bennik M.H."/>
            <person name="Krawcyk A.O."/>
            <person name="De Jong A."/>
            <person name="Holsappel S."/>
            <person name="Eijlander R.T."/>
            <person name="Kuipers O.P."/>
        </authorList>
    </citation>
    <scope>NUCLEOTIDE SEQUENCE [LARGE SCALE GENOMIC DNA]</scope>
    <source>
        <strain evidence="4 5">B4102</strain>
    </source>
</reference>
<evidence type="ECO:0000313" key="4">
    <source>
        <dbReference type="EMBL" id="KYD09971.1"/>
    </source>
</evidence>
<evidence type="ECO:0008006" key="6">
    <source>
        <dbReference type="Google" id="ProtNLM"/>
    </source>
</evidence>
<sequence length="193" mass="22986">MHLLPITGVNKQIIEHFSCLLSEYKAQQEKLRRDHEKINHFLTEEAYMHHIHQLIRTYLLLNDKKNKVIGFFSLYNEEILISNKLMKRFKYKKFIIYKPKDNDIFPAIRLHQFAIDNQYQGKMVKGMKYSDILIGYVFEMVREVAEKSGCMFIGLEATENSISFYESYDFIIMKKKSENVLPFLIFKVANLID</sequence>
<evidence type="ECO:0000256" key="3">
    <source>
        <dbReference type="ARBA" id="ARBA00023315"/>
    </source>
</evidence>
<dbReference type="RefSeq" id="WP_142406526.1">
    <property type="nucleotide sequence ID" value="NZ_LQYN01000019.1"/>
</dbReference>
<keyword evidence="2" id="KW-0808">Transferase</keyword>
<keyword evidence="3" id="KW-0012">Acyltransferase</keyword>
<dbReference type="Proteomes" id="UP000075666">
    <property type="component" value="Unassembled WGS sequence"/>
</dbReference>
<dbReference type="PANTHER" id="PTHR36449:SF1">
    <property type="entry name" value="ACETYLTRANSFERASE"/>
    <property type="match status" value="1"/>
</dbReference>
<gene>
    <name evidence="4" type="ORF">B4102_2384</name>
</gene>
<dbReference type="PANTHER" id="PTHR36449">
    <property type="entry name" value="ACETYLTRANSFERASE-RELATED"/>
    <property type="match status" value="1"/>
</dbReference>
<evidence type="ECO:0000256" key="1">
    <source>
        <dbReference type="ARBA" id="ARBA00022649"/>
    </source>
</evidence>
<protein>
    <recommendedName>
        <fullName evidence="6">N-acetyltransferase domain-containing protein</fullName>
    </recommendedName>
</protein>
<keyword evidence="1" id="KW-1277">Toxin-antitoxin system</keyword>